<dbReference type="RefSeq" id="WP_106261111.1">
    <property type="nucleotide sequence ID" value="NZ_CAWNSW010000141.1"/>
</dbReference>
<name>A0A2T1DT44_9CYAN</name>
<reference evidence="3" key="1">
    <citation type="submission" date="2018-02" db="EMBL/GenBank/DDBJ databases">
        <authorList>
            <person name="Moore K."/>
            <person name="Momper L."/>
        </authorList>
    </citation>
    <scope>NUCLEOTIDE SEQUENCE [LARGE SCALE GENOMIC DNA]</scope>
    <source>
        <strain evidence="3">ULC18</strain>
    </source>
</reference>
<dbReference type="OrthoDB" id="5141003at2"/>
<keyword evidence="1" id="KW-0812">Transmembrane</keyword>
<proteinExistence type="predicted"/>
<keyword evidence="2" id="KW-0645">Protease</keyword>
<accession>A0A2T1DT44</accession>
<dbReference type="GO" id="GO:0008233">
    <property type="term" value="F:peptidase activity"/>
    <property type="evidence" value="ECO:0007669"/>
    <property type="project" value="UniProtKB-KW"/>
</dbReference>
<keyword evidence="2" id="KW-0378">Hydrolase</keyword>
<dbReference type="GO" id="GO:0006508">
    <property type="term" value="P:proteolysis"/>
    <property type="evidence" value="ECO:0007669"/>
    <property type="project" value="UniProtKB-KW"/>
</dbReference>
<comment type="caution">
    <text evidence="2">The sequence shown here is derived from an EMBL/GenBank/DDBJ whole genome shotgun (WGS) entry which is preliminary data.</text>
</comment>
<protein>
    <submittedName>
        <fullName evidence="2">CAAX protease</fullName>
    </submittedName>
</protein>
<keyword evidence="1" id="KW-1133">Transmembrane helix</keyword>
<gene>
    <name evidence="2" type="ORF">C7B82_30720</name>
</gene>
<keyword evidence="1" id="KW-0472">Membrane</keyword>
<evidence type="ECO:0000313" key="2">
    <source>
        <dbReference type="EMBL" id="PSB23645.1"/>
    </source>
</evidence>
<dbReference type="AlphaFoldDB" id="A0A2T1DT44"/>
<feature type="transmembrane region" description="Helical" evidence="1">
    <location>
        <begin position="33"/>
        <end position="57"/>
    </location>
</feature>
<feature type="transmembrane region" description="Helical" evidence="1">
    <location>
        <begin position="140"/>
        <end position="163"/>
    </location>
</feature>
<reference evidence="2 3" key="2">
    <citation type="submission" date="2018-03" db="EMBL/GenBank/DDBJ databases">
        <title>The ancient ancestry and fast evolution of plastids.</title>
        <authorList>
            <person name="Moore K.R."/>
            <person name="Magnabosco C."/>
            <person name="Momper L."/>
            <person name="Gold D.A."/>
            <person name="Bosak T."/>
            <person name="Fournier G.P."/>
        </authorList>
    </citation>
    <scope>NUCLEOTIDE SEQUENCE [LARGE SCALE GENOMIC DNA]</scope>
    <source>
        <strain evidence="2 3">ULC18</strain>
    </source>
</reference>
<feature type="transmembrane region" description="Helical" evidence="1">
    <location>
        <begin position="69"/>
        <end position="90"/>
    </location>
</feature>
<evidence type="ECO:0000256" key="1">
    <source>
        <dbReference type="SAM" id="Phobius"/>
    </source>
</evidence>
<feature type="transmembrane region" description="Helical" evidence="1">
    <location>
        <begin position="324"/>
        <end position="343"/>
    </location>
</feature>
<organism evidence="2 3">
    <name type="scientific">Stenomitos frigidus ULC18</name>
    <dbReference type="NCBI Taxonomy" id="2107698"/>
    <lineage>
        <taxon>Bacteria</taxon>
        <taxon>Bacillati</taxon>
        <taxon>Cyanobacteriota</taxon>
        <taxon>Cyanophyceae</taxon>
        <taxon>Leptolyngbyales</taxon>
        <taxon>Leptolyngbyaceae</taxon>
        <taxon>Stenomitos</taxon>
    </lineage>
</organism>
<feature type="transmembrane region" description="Helical" evidence="1">
    <location>
        <begin position="286"/>
        <end position="304"/>
    </location>
</feature>
<keyword evidence="3" id="KW-1185">Reference proteome</keyword>
<sequence>MTATGATPFWDLLGGVFRLHLEAFQQIANLPGVWSSLLVVLFAGLSLGVGQSIILFINRVKPVRFVLSLLLNAILFTVGFLFLVLSTWLICRVPWSVKVPFTTLIKVLGFSYAPQLFSFLGALPYAGLPVLNLLSVWRLLAAVVGFAAAAQVTGATAFSYVAFGWLALQLLENSIGQPIAKLGQAIADRVAGVNLVEKQSELADRVQAGRGVASPMLAATQTTVPEMNQLVQAAGRSAPETAQAVAPAVVSNKESTTITITQRTDVADPLVQLDHKPSGLPQQLKLLLSLLAMAIVFMAIALLLRPIRESLFGWHNNLPKLFRLILDLVWIGVIAVVFAGMLAPLETLGWWAGWYGDDVDTSQTAVNVAKASPSDASISRYVVYLDGVGQSGETYTPDVMAFLNALKPALPQDVELVQGLMMYSVMNRPLGEDRPLAFVWRLADKMRWSNPTDILGFMLNLRNVFIVAVSADKRYGPIYNQGIAQVLYDGLTKRGYQPGSGIPITLIGYSGGGQMSVAAAPYLKRATGAPIEIISLGGVMSANNNFLKLEHLYHVAGNKDGIERIGPAIFPGRRQWFPLSYWNRAMRRGKITLLSIAGVGHQVPGGYMDPQATLPDGRTYLQATIELILQILRGEVLTIAQTLPRKTSNYALYQQAAFIHADYYPLHQSVDETLYQPIHPWMGRLILPQKEERAQVKGVLFEVHHAPAPYQQWVGKVVALRWANDPIVKKLVAAVTRDVHFSVDAEYSSVYGGCVNPDRLNHWRQVDPLESLAGCHPVDDVMVLLNDPVDVEPMERSQGNEKQPSLYIRSLPVEITGRYYAVVQFVAPVSLDQFRVVHFNRISRQFDGVQDVVSLPQVVLADAYGSYPSTTRDLEKSPLNEAGWYIYGAKNAAGMFVVQSLAPRALWRLQPQEVVFGSKAGYRYIRKRAWAEVEAQKGQIASVLCTPRSNGSADAIQTAINAWQEGDRALLIHTYGGIGGMKKEPAAATPIFFGHFAYGLAEVVREALTDDLRFEIRYFQVYAQNTDGLTAGTLHWSRYMGDRQFGWAGTRPTCDLLIKLDAFTNDYEMNGEKGSPLTLMLRQLQVMTSRYRVGDGTGATYVGPANNSSQDSNQALFASIQRSVQALQANADLRRSLMANPEQAQRFQVLQQLGRELQQKLQPLGGPRADWEKNEFNLGSTMEDNPLQNLRTGLGSWRTMFPRFASDTIVQLFLKHGARVWVLRTSQIGGYDPDIAPIAPTTL</sequence>
<dbReference type="Proteomes" id="UP000239576">
    <property type="component" value="Unassembled WGS sequence"/>
</dbReference>
<feature type="transmembrane region" description="Helical" evidence="1">
    <location>
        <begin position="110"/>
        <end position="128"/>
    </location>
</feature>
<dbReference type="EMBL" id="PVWK01000160">
    <property type="protein sequence ID" value="PSB23645.1"/>
    <property type="molecule type" value="Genomic_DNA"/>
</dbReference>
<evidence type="ECO:0000313" key="3">
    <source>
        <dbReference type="Proteomes" id="UP000239576"/>
    </source>
</evidence>